<dbReference type="EMBL" id="CAJJDN010000099">
    <property type="protein sequence ID" value="CAD8111816.1"/>
    <property type="molecule type" value="Genomic_DNA"/>
</dbReference>
<feature type="repeat" description="TPR" evidence="2">
    <location>
        <begin position="161"/>
        <end position="194"/>
    </location>
</feature>
<keyword evidence="1 2" id="KW-0802">TPR repeat</keyword>
<feature type="compositionally biased region" description="Basic and acidic residues" evidence="3">
    <location>
        <begin position="603"/>
        <end position="620"/>
    </location>
</feature>
<evidence type="ECO:0000313" key="5">
    <source>
        <dbReference type="Proteomes" id="UP000692954"/>
    </source>
</evidence>
<dbReference type="SMART" id="SM00028">
    <property type="entry name" value="TPR"/>
    <property type="match status" value="6"/>
</dbReference>
<evidence type="ECO:0000256" key="2">
    <source>
        <dbReference type="PROSITE-ProRule" id="PRU00339"/>
    </source>
</evidence>
<feature type="compositionally biased region" description="Low complexity" evidence="3">
    <location>
        <begin position="621"/>
        <end position="646"/>
    </location>
</feature>
<dbReference type="GO" id="GO:0101031">
    <property type="term" value="C:protein folding chaperone complex"/>
    <property type="evidence" value="ECO:0007669"/>
    <property type="project" value="TreeGrafter"/>
</dbReference>
<dbReference type="PROSITE" id="PS50293">
    <property type="entry name" value="TPR_REGION"/>
    <property type="match status" value="1"/>
</dbReference>
<evidence type="ECO:0000313" key="4">
    <source>
        <dbReference type="EMBL" id="CAD8111816.1"/>
    </source>
</evidence>
<dbReference type="Pfam" id="PF13181">
    <property type="entry name" value="TPR_8"/>
    <property type="match status" value="1"/>
</dbReference>
<dbReference type="InterPro" id="IPR019734">
    <property type="entry name" value="TPR_rpt"/>
</dbReference>
<dbReference type="OrthoDB" id="448774at2759"/>
<sequence>MISDELTLEKIDFDWVNSQTKVAPLKKALKLLELDGNYYTDLIKAVEEKLVSIDPKYAKASEVVIDPIVKKQAQIDVEKWAENPTLEKNKRLAEQEKIKGNEALKSNDLKEAINYYTQSIQFDRQMAASYCNRALVYLKLKEYQNVINDCDYAIALQADYTKAYHRRGKAYFALKQYDKAYLDFKYILQVEPDNNEVNGELRECRKFLTEQQINSAENKQFIEKSGGFKKVQIVEEDEEEEEIPISKQKQPDYSKEYNDIMNKKNEITNRIQKGAYSQSIIELIELLKENQKYVEQQKFIELRAILLSNLAYCHLQLQEYQKVIEYCGNILEDNIAWDIKTKAYLRRGMAYERLDKVVLSKLDFLRVKDLDPGNLQASQALDRLSKIMSQEENNKVVKIREEEQNKQEIGAQSKRIEQPIKQQQEEPKNIQKQQPEITKKAIQEVDNGQKSKLSDAEIQTQLGKLKEQGNTHYKAQELENAIQIWGEGIQFYEANPAPSQIQLYFQLLTNSCLCYSQLNQNNQVVELASKVLAKDLNNQKALYRRGVAYSSLAMISDKLEEQNELFGKGREDLERLVCLDSENKQAKDKLSEVQKLHANCRGKLREKQDAQPKQEKKDEQNNIQQEKSEQQQQAKNQQTKQKSVNQQQIDQIGQNLTVNVIQDLLNKKQQPETATIFEKNMNTFKKATPPQIIDYVFQVDNLQQLYATKDLPTDILFLVINAGLALKQDNSYNNKIQTILRDRLPKTNKFNLCVNMISKKEKGQIKELLEYHSLNDLFSVYQIK</sequence>
<proteinExistence type="predicted"/>
<comment type="caution">
    <text evidence="4">The sequence shown here is derived from an EMBL/GenBank/DDBJ whole genome shotgun (WGS) entry which is preliminary data.</text>
</comment>
<reference evidence="4" key="1">
    <citation type="submission" date="2021-01" db="EMBL/GenBank/DDBJ databases">
        <authorList>
            <consortium name="Genoscope - CEA"/>
            <person name="William W."/>
        </authorList>
    </citation>
    <scope>NUCLEOTIDE SEQUENCE</scope>
</reference>
<dbReference type="PROSITE" id="PS50005">
    <property type="entry name" value="TPR"/>
    <property type="match status" value="1"/>
</dbReference>
<feature type="region of interest" description="Disordered" evidence="3">
    <location>
        <begin position="402"/>
        <end position="436"/>
    </location>
</feature>
<protein>
    <recommendedName>
        <fullName evidence="6">Tetratricopeptide repeat protein</fullName>
    </recommendedName>
</protein>
<name>A0A8S1Q866_9CILI</name>
<evidence type="ECO:0000256" key="3">
    <source>
        <dbReference type="SAM" id="MobiDB-lite"/>
    </source>
</evidence>
<keyword evidence="5" id="KW-1185">Reference proteome</keyword>
<evidence type="ECO:0008006" key="6">
    <source>
        <dbReference type="Google" id="ProtNLM"/>
    </source>
</evidence>
<dbReference type="PANTHER" id="PTHR46423:SF1">
    <property type="entry name" value="RNA POLYMERASE II-ASSOCIATED PROTEIN 3"/>
    <property type="match status" value="1"/>
</dbReference>
<dbReference type="Proteomes" id="UP000692954">
    <property type="component" value="Unassembled WGS sequence"/>
</dbReference>
<gene>
    <name evidence="4" type="ORF">PSON_ATCC_30995.1.T0990072</name>
</gene>
<evidence type="ECO:0000256" key="1">
    <source>
        <dbReference type="ARBA" id="ARBA00022803"/>
    </source>
</evidence>
<dbReference type="PANTHER" id="PTHR46423">
    <property type="entry name" value="RNA POLYMERASE II-ASSOCIATED PROTEIN 3"/>
    <property type="match status" value="1"/>
</dbReference>
<organism evidence="4 5">
    <name type="scientific">Paramecium sonneborni</name>
    <dbReference type="NCBI Taxonomy" id="65129"/>
    <lineage>
        <taxon>Eukaryota</taxon>
        <taxon>Sar</taxon>
        <taxon>Alveolata</taxon>
        <taxon>Ciliophora</taxon>
        <taxon>Intramacronucleata</taxon>
        <taxon>Oligohymenophorea</taxon>
        <taxon>Peniculida</taxon>
        <taxon>Parameciidae</taxon>
        <taxon>Paramecium</taxon>
    </lineage>
</organism>
<dbReference type="AlphaFoldDB" id="A0A8S1Q866"/>
<accession>A0A8S1Q866</accession>
<dbReference type="InterPro" id="IPR051966">
    <property type="entry name" value="RPAP3"/>
</dbReference>
<feature type="compositionally biased region" description="Basic and acidic residues" evidence="3">
    <location>
        <begin position="414"/>
        <end position="429"/>
    </location>
</feature>
<feature type="region of interest" description="Disordered" evidence="3">
    <location>
        <begin position="603"/>
        <end position="646"/>
    </location>
</feature>